<dbReference type="RefSeq" id="WP_183967838.1">
    <property type="nucleotide sequence ID" value="NZ_BAABBZ010000019.1"/>
</dbReference>
<protein>
    <submittedName>
        <fullName evidence="1">Uncharacterized protein</fullName>
    </submittedName>
</protein>
<comment type="caution">
    <text evidence="1">The sequence shown here is derived from an EMBL/GenBank/DDBJ whole genome shotgun (WGS) entry which is preliminary data.</text>
</comment>
<accession>A0A7W6GTF5</accession>
<name>A0A7W6GTF5_9RHOB</name>
<keyword evidence="2" id="KW-1185">Reference proteome</keyword>
<dbReference type="Proteomes" id="UP000541426">
    <property type="component" value="Unassembled WGS sequence"/>
</dbReference>
<dbReference type="EMBL" id="JACIEJ010000008">
    <property type="protein sequence ID" value="MBB3987020.1"/>
    <property type="molecule type" value="Genomic_DNA"/>
</dbReference>
<sequence>MRNGRGAALCRVAAPALFTCEASPRHRDHECGPDFIGGLDPIHCAALTRMEGRSHLQLKTARRAFLVWSGGTCPPCFALTFPLRPKPIDVSVQVLPGGRTLLDVKPVTDGKDTG</sequence>
<proteinExistence type="predicted"/>
<gene>
    <name evidence="1" type="ORF">GGQ68_003364</name>
</gene>
<evidence type="ECO:0000313" key="2">
    <source>
        <dbReference type="Proteomes" id="UP000541426"/>
    </source>
</evidence>
<reference evidence="1 2" key="1">
    <citation type="submission" date="2020-08" db="EMBL/GenBank/DDBJ databases">
        <title>Genomic Encyclopedia of Type Strains, Phase IV (KMG-IV): sequencing the most valuable type-strain genomes for metagenomic binning, comparative biology and taxonomic classification.</title>
        <authorList>
            <person name="Goeker M."/>
        </authorList>
    </citation>
    <scope>NUCLEOTIDE SEQUENCE [LARGE SCALE GENOMIC DNA]</scope>
    <source>
        <strain evidence="1 2">DSM 102235</strain>
    </source>
</reference>
<dbReference type="AlphaFoldDB" id="A0A7W6GTF5"/>
<evidence type="ECO:0000313" key="1">
    <source>
        <dbReference type="EMBL" id="MBB3987020.1"/>
    </source>
</evidence>
<organism evidence="1 2">
    <name type="scientific">Sagittula marina</name>
    <dbReference type="NCBI Taxonomy" id="943940"/>
    <lineage>
        <taxon>Bacteria</taxon>
        <taxon>Pseudomonadati</taxon>
        <taxon>Pseudomonadota</taxon>
        <taxon>Alphaproteobacteria</taxon>
        <taxon>Rhodobacterales</taxon>
        <taxon>Roseobacteraceae</taxon>
        <taxon>Sagittula</taxon>
    </lineage>
</organism>